<keyword evidence="2" id="KW-1185">Reference proteome</keyword>
<evidence type="ECO:0000313" key="1">
    <source>
        <dbReference type="EMBL" id="QJD29187.1"/>
    </source>
</evidence>
<sequence length="83" mass="8818">MTYQAIKSALKLCTGARKSSGEPCNGTLYTCKACGATGCKQSRDDLCSDQVFNVLEHCLKCGAIGQAEPVSAGDYRPHQSWAS</sequence>
<dbReference type="AlphaFoldDB" id="A0A858Q5T3"/>
<protein>
    <submittedName>
        <fullName evidence="1">Uncharacterized protein</fullName>
    </submittedName>
</protein>
<dbReference type="RefSeq" id="WP_169602454.1">
    <property type="nucleotide sequence ID" value="NZ_CP046565.1"/>
</dbReference>
<organism evidence="1 2">
    <name type="scientific">Methylococcus geothermalis</name>
    <dbReference type="NCBI Taxonomy" id="2681310"/>
    <lineage>
        <taxon>Bacteria</taxon>
        <taxon>Pseudomonadati</taxon>
        <taxon>Pseudomonadota</taxon>
        <taxon>Gammaproteobacteria</taxon>
        <taxon>Methylococcales</taxon>
        <taxon>Methylococcaceae</taxon>
        <taxon>Methylococcus</taxon>
    </lineage>
</organism>
<dbReference type="KEGG" id="metu:GNH96_03870"/>
<dbReference type="EMBL" id="CP046565">
    <property type="protein sequence ID" value="QJD29187.1"/>
    <property type="molecule type" value="Genomic_DNA"/>
</dbReference>
<evidence type="ECO:0000313" key="2">
    <source>
        <dbReference type="Proteomes" id="UP000503004"/>
    </source>
</evidence>
<name>A0A858Q5T3_9GAMM</name>
<accession>A0A858Q5T3</accession>
<reference evidence="2" key="1">
    <citation type="submission" date="2019-12" db="EMBL/GenBank/DDBJ databases">
        <authorList>
            <person name="Awala S.I."/>
            <person name="Rhee S.K."/>
        </authorList>
    </citation>
    <scope>NUCLEOTIDE SEQUENCE [LARGE SCALE GENOMIC DNA]</scope>
    <source>
        <strain evidence="2">IM1</strain>
    </source>
</reference>
<proteinExistence type="predicted"/>
<gene>
    <name evidence="1" type="ORF">GNH96_03870</name>
</gene>
<dbReference type="Proteomes" id="UP000503004">
    <property type="component" value="Chromosome"/>
</dbReference>